<feature type="compositionally biased region" description="Basic residues" evidence="9">
    <location>
        <begin position="563"/>
        <end position="573"/>
    </location>
</feature>
<evidence type="ECO:0000256" key="2">
    <source>
        <dbReference type="ARBA" id="ARBA00022448"/>
    </source>
</evidence>
<feature type="transmembrane region" description="Helical" evidence="10">
    <location>
        <begin position="75"/>
        <end position="97"/>
    </location>
</feature>
<dbReference type="InterPro" id="IPR017956">
    <property type="entry name" value="AT_hook_DNA-bd_motif"/>
</dbReference>
<evidence type="ECO:0000256" key="8">
    <source>
        <dbReference type="ARBA" id="ARBA00037968"/>
    </source>
</evidence>
<dbReference type="Gene3D" id="1.20.1250.20">
    <property type="entry name" value="MFS general substrate transporter like domains"/>
    <property type="match status" value="1"/>
</dbReference>
<keyword evidence="7 10" id="KW-0472">Membrane</keyword>
<feature type="transmembrane region" description="Helical" evidence="10">
    <location>
        <begin position="359"/>
        <end position="377"/>
    </location>
</feature>
<dbReference type="EMBL" id="CAVNYO010000147">
    <property type="protein sequence ID" value="CAK5269416.1"/>
    <property type="molecule type" value="Genomic_DNA"/>
</dbReference>
<organism evidence="12 13">
    <name type="scientific">Mycena citricolor</name>
    <dbReference type="NCBI Taxonomy" id="2018698"/>
    <lineage>
        <taxon>Eukaryota</taxon>
        <taxon>Fungi</taxon>
        <taxon>Dikarya</taxon>
        <taxon>Basidiomycota</taxon>
        <taxon>Agaricomycotina</taxon>
        <taxon>Agaricomycetes</taxon>
        <taxon>Agaricomycetidae</taxon>
        <taxon>Agaricales</taxon>
        <taxon>Marasmiineae</taxon>
        <taxon>Mycenaceae</taxon>
        <taxon>Mycena</taxon>
    </lineage>
</organism>
<proteinExistence type="inferred from homology"/>
<evidence type="ECO:0000256" key="10">
    <source>
        <dbReference type="SAM" id="Phobius"/>
    </source>
</evidence>
<protein>
    <recommendedName>
        <fullName evidence="11">Major facilitator superfamily (MFS) profile domain-containing protein</fullName>
    </recommendedName>
</protein>
<evidence type="ECO:0000256" key="4">
    <source>
        <dbReference type="ARBA" id="ARBA00022737"/>
    </source>
</evidence>
<gene>
    <name evidence="12" type="ORF">MYCIT1_LOCUS13114</name>
</gene>
<keyword evidence="5 10" id="KW-1133">Transmembrane helix</keyword>
<evidence type="ECO:0000256" key="9">
    <source>
        <dbReference type="SAM" id="MobiDB-lite"/>
    </source>
</evidence>
<feature type="region of interest" description="Disordered" evidence="9">
    <location>
        <begin position="920"/>
        <end position="944"/>
    </location>
</feature>
<dbReference type="AlphaFoldDB" id="A0AAD2H5C1"/>
<evidence type="ECO:0000256" key="3">
    <source>
        <dbReference type="ARBA" id="ARBA00022692"/>
    </source>
</evidence>
<feature type="transmembrane region" description="Helical" evidence="10">
    <location>
        <begin position="389"/>
        <end position="408"/>
    </location>
</feature>
<evidence type="ECO:0000256" key="1">
    <source>
        <dbReference type="ARBA" id="ARBA00004141"/>
    </source>
</evidence>
<dbReference type="FunFam" id="1.20.1250.20:FF:000065">
    <property type="entry name" value="Putative MFS pantothenate transporter"/>
    <property type="match status" value="1"/>
</dbReference>
<feature type="compositionally biased region" description="Low complexity" evidence="9">
    <location>
        <begin position="623"/>
        <end position="633"/>
    </location>
</feature>
<dbReference type="GO" id="GO:0006355">
    <property type="term" value="P:regulation of DNA-templated transcription"/>
    <property type="evidence" value="ECO:0007669"/>
    <property type="project" value="InterPro"/>
</dbReference>
<comment type="similarity">
    <text evidence="8">Belongs to the major facilitator superfamily. Allantoate permease family.</text>
</comment>
<dbReference type="GO" id="GO:0005634">
    <property type="term" value="C:nucleus"/>
    <property type="evidence" value="ECO:0007669"/>
    <property type="project" value="InterPro"/>
</dbReference>
<feature type="transmembrane region" description="Helical" evidence="10">
    <location>
        <begin position="198"/>
        <end position="220"/>
    </location>
</feature>
<feature type="compositionally biased region" description="Low complexity" evidence="9">
    <location>
        <begin position="1003"/>
        <end position="1018"/>
    </location>
</feature>
<dbReference type="SMART" id="SM00384">
    <property type="entry name" value="AT_hook"/>
    <property type="match status" value="3"/>
</dbReference>
<feature type="region of interest" description="Disordered" evidence="9">
    <location>
        <begin position="522"/>
        <end position="634"/>
    </location>
</feature>
<keyword evidence="6" id="KW-0238">DNA-binding</keyword>
<feature type="transmembrane region" description="Helical" evidence="10">
    <location>
        <begin position="333"/>
        <end position="353"/>
    </location>
</feature>
<dbReference type="Pfam" id="PF07690">
    <property type="entry name" value="MFS_1"/>
    <property type="match status" value="1"/>
</dbReference>
<dbReference type="PROSITE" id="PS50850">
    <property type="entry name" value="MFS"/>
    <property type="match status" value="1"/>
</dbReference>
<evidence type="ECO:0000256" key="6">
    <source>
        <dbReference type="ARBA" id="ARBA00023125"/>
    </source>
</evidence>
<dbReference type="PANTHER" id="PTHR43791">
    <property type="entry name" value="PERMEASE-RELATED"/>
    <property type="match status" value="1"/>
</dbReference>
<feature type="transmembrane region" description="Helical" evidence="10">
    <location>
        <begin position="164"/>
        <end position="186"/>
    </location>
</feature>
<dbReference type="PANTHER" id="PTHR43791:SF39">
    <property type="entry name" value="TRANSPORTER LIZ1_SEO1, PUTATIVE (AFU_ORTHOLOGUE AFUA_3G00980)-RELATED"/>
    <property type="match status" value="1"/>
</dbReference>
<reference evidence="12" key="1">
    <citation type="submission" date="2023-11" db="EMBL/GenBank/DDBJ databases">
        <authorList>
            <person name="De Vega J J."/>
            <person name="De Vega J J."/>
        </authorList>
    </citation>
    <scope>NUCLEOTIDE SEQUENCE</scope>
</reference>
<dbReference type="GO" id="GO:0016020">
    <property type="term" value="C:membrane"/>
    <property type="evidence" value="ECO:0007669"/>
    <property type="project" value="UniProtKB-SubCell"/>
</dbReference>
<dbReference type="Proteomes" id="UP001295794">
    <property type="component" value="Unassembled WGS sequence"/>
</dbReference>
<dbReference type="SUPFAM" id="SSF103473">
    <property type="entry name" value="MFS general substrate transporter"/>
    <property type="match status" value="1"/>
</dbReference>
<accession>A0AAD2H5C1</accession>
<keyword evidence="13" id="KW-1185">Reference proteome</keyword>
<evidence type="ECO:0000256" key="5">
    <source>
        <dbReference type="ARBA" id="ARBA00022989"/>
    </source>
</evidence>
<feature type="region of interest" description="Disordered" evidence="9">
    <location>
        <begin position="468"/>
        <end position="501"/>
    </location>
</feature>
<sequence length="1094" mass="119362">MAGSVSFWTKFRSYIWDSDDHLKTPEERKFVRKLDFGILIVACLGFFFRYLDQSNLANAYISGMKEDLNINGNQYTYMGTCYTVAYAVMQIPSTMIIQKIRPSYYLAFCEIGWGVWTFAQAGAQTYQQMYAFRFMVGMFESGFFPCILYILGSWYTKAELAKRIAIFHLTGSVGTAMGGFLQAAVYKNLDGHLGIAGWRWLYIVCGCMTVPSGILLFFFLPDVPATSRAWYLTEEDKKFAMERAIRHGKGQPTGKIDLALLKRVFGRWHWYWFVLGYILYGESCGATAYFGIWLKAEKFSVYYRNVIPSCGALINIISIFMCMVCCRMGKIPLPLSDQILMICTSILAFWPASVKLKEFAFMTGGVQLMTAVFYTWANEVCKEDNEERALVISSMVCAPVLFYVPRLIRGDRTDCNMRLQPGSRSSFSLSKLEAPTFRKGFPTTFGLVIAALVVVVIIKLLVDRDERRARSKGDIESPERDSASSDLDKKDAEDFEPAVVKAADPTDEVTIYCDMADQSATLNGDTSLPGADTLEPPADPSSVAAVPAPPPEAPAADPATPAKRPRGRPKGSKNKSTLAAGTADPATPVVKRPVGRPRGSTKKSEADGVKVKRPVGRPRKDGLPPGSGRLSLGTSAADVSGVVSLLFVSRLMGHDAQKQHTQWFPLQGGPMESLSAPPSTTTRPIASHASLAAASNANWSELVRSHPEDFLQALIAALDPPDPGSSTVSIEDAFKSHLGSLAPPSSASPTNATPTLYSILRTFWLPTSPSYFSLTASASSRMLSPHRFLYWDPQPLVFNGLACPTCAAALVNHGRIRSGPLAVHDLTGPFYIIGCSYVCASNHVFASTDPSIRRVLPPALADEFPARLGEQDVGVGADIWNWTSRGVSRELWNLVVSALRCGMKKSFILRMVRETRRGIKDTEEEEEQHDARGHPAGADQTLQTGPSLADVWSAATALRPELRNNPYASLAAPALGISFVGPSFIPGYPQPPPPPPPPPFLPNPQAAASPTAAEADPAAETRKRARESDTDGGGPAAVKVRHPRRCAKCGSDQCKGKGGSKFCPSPCVDCGKFACKGRNSRRPDRPCDEAWDEV</sequence>
<dbReference type="InterPro" id="IPR036259">
    <property type="entry name" value="MFS_trans_sf"/>
</dbReference>
<keyword evidence="3 10" id="KW-0812">Transmembrane</keyword>
<keyword evidence="4" id="KW-0677">Repeat</keyword>
<feature type="transmembrane region" description="Helical" evidence="10">
    <location>
        <begin position="129"/>
        <end position="152"/>
    </location>
</feature>
<feature type="domain" description="Major facilitator superfamily (MFS) profile" evidence="11">
    <location>
        <begin position="38"/>
        <end position="467"/>
    </location>
</feature>
<dbReference type="InterPro" id="IPR020846">
    <property type="entry name" value="MFS_dom"/>
</dbReference>
<dbReference type="GO" id="GO:0022857">
    <property type="term" value="F:transmembrane transporter activity"/>
    <property type="evidence" value="ECO:0007669"/>
    <property type="project" value="InterPro"/>
</dbReference>
<dbReference type="GO" id="GO:0000785">
    <property type="term" value="C:chromatin"/>
    <property type="evidence" value="ECO:0007669"/>
    <property type="project" value="InterPro"/>
</dbReference>
<feature type="compositionally biased region" description="Basic and acidic residues" evidence="9">
    <location>
        <begin position="1019"/>
        <end position="1029"/>
    </location>
</feature>
<feature type="compositionally biased region" description="Basic and acidic residues" evidence="9">
    <location>
        <begin position="468"/>
        <end position="492"/>
    </location>
</feature>
<feature type="region of interest" description="Disordered" evidence="9">
    <location>
        <begin position="986"/>
        <end position="1042"/>
    </location>
</feature>
<name>A0AAD2H5C1_9AGAR</name>
<dbReference type="GO" id="GO:0003677">
    <property type="term" value="F:DNA binding"/>
    <property type="evidence" value="ECO:0007669"/>
    <property type="project" value="UniProtKB-KW"/>
</dbReference>
<evidence type="ECO:0000313" key="13">
    <source>
        <dbReference type="Proteomes" id="UP001295794"/>
    </source>
</evidence>
<dbReference type="InterPro" id="IPR011701">
    <property type="entry name" value="MFS"/>
</dbReference>
<feature type="transmembrane region" description="Helical" evidence="10">
    <location>
        <begin position="34"/>
        <end position="51"/>
    </location>
</feature>
<evidence type="ECO:0000313" key="12">
    <source>
        <dbReference type="EMBL" id="CAK5269416.1"/>
    </source>
</evidence>
<evidence type="ECO:0000256" key="7">
    <source>
        <dbReference type="ARBA" id="ARBA00023136"/>
    </source>
</evidence>
<feature type="compositionally biased region" description="Pro residues" evidence="9">
    <location>
        <begin position="988"/>
        <end position="1002"/>
    </location>
</feature>
<feature type="transmembrane region" description="Helical" evidence="10">
    <location>
        <begin position="306"/>
        <end position="326"/>
    </location>
</feature>
<dbReference type="PRINTS" id="PR00930">
    <property type="entry name" value="HIGHMOBLTYIY"/>
</dbReference>
<comment type="caution">
    <text evidence="12">The sequence shown here is derived from an EMBL/GenBank/DDBJ whole genome shotgun (WGS) entry which is preliminary data.</text>
</comment>
<feature type="transmembrane region" description="Helical" evidence="10">
    <location>
        <begin position="441"/>
        <end position="462"/>
    </location>
</feature>
<dbReference type="InterPro" id="IPR000116">
    <property type="entry name" value="HMGA"/>
</dbReference>
<comment type="subcellular location">
    <subcellularLocation>
        <location evidence="1">Membrane</location>
        <topology evidence="1">Multi-pass membrane protein</topology>
    </subcellularLocation>
</comment>
<evidence type="ECO:0000259" key="11">
    <source>
        <dbReference type="PROSITE" id="PS50850"/>
    </source>
</evidence>
<feature type="transmembrane region" description="Helical" evidence="10">
    <location>
        <begin position="270"/>
        <end position="294"/>
    </location>
</feature>
<keyword evidence="2" id="KW-0813">Transport</keyword>
<feature type="transmembrane region" description="Helical" evidence="10">
    <location>
        <begin position="104"/>
        <end position="123"/>
    </location>
</feature>